<protein>
    <submittedName>
        <fullName evidence="2">N-acetylmuramoyl-L-alanine amidase</fullName>
    </submittedName>
</protein>
<feature type="domain" description="N-acetylmuramoyl-L-alanine amidase" evidence="1">
    <location>
        <begin position="18"/>
        <end position="130"/>
    </location>
</feature>
<organism evidence="2 5">
    <name type="scientific">Phascolarctobacterium faecium</name>
    <dbReference type="NCBI Taxonomy" id="33025"/>
    <lineage>
        <taxon>Bacteria</taxon>
        <taxon>Bacillati</taxon>
        <taxon>Bacillota</taxon>
        <taxon>Negativicutes</taxon>
        <taxon>Acidaminococcales</taxon>
        <taxon>Acidaminococcaceae</taxon>
        <taxon>Phascolarctobacterium</taxon>
    </lineage>
</organism>
<dbReference type="GO" id="GO:0008745">
    <property type="term" value="F:N-acetylmuramoyl-L-alanine amidase activity"/>
    <property type="evidence" value="ECO:0007669"/>
    <property type="project" value="InterPro"/>
</dbReference>
<dbReference type="Gene3D" id="3.40.80.10">
    <property type="entry name" value="Peptidoglycan recognition protein-like"/>
    <property type="match status" value="1"/>
</dbReference>
<keyword evidence="4" id="KW-1185">Reference proteome</keyword>
<evidence type="ECO:0000313" key="5">
    <source>
        <dbReference type="Proteomes" id="UP000484547"/>
    </source>
</evidence>
<sequence length="174" mass="19229">MREITLQELAALAENAKGEIRRIYLHWTAGHYNNTYDDYHLNITGDGTVWSSCGKLTEYKEHTWHRNSGAVAVSICCCADAVAYADGSVDFGSVPPTRQQLETLARVVAVLCRGLDLPIDDNYVMTHAEAADLDDYGPATTFERWDLWKLASADGTLQDGGALIRSKAKACCQW</sequence>
<dbReference type="InterPro" id="IPR036505">
    <property type="entry name" value="Amidase/PGRP_sf"/>
</dbReference>
<dbReference type="Proteomes" id="UP000443070">
    <property type="component" value="Unassembled WGS sequence"/>
</dbReference>
<comment type="caution">
    <text evidence="2">The sequence shown here is derived from an EMBL/GenBank/DDBJ whole genome shotgun (WGS) entry which is preliminary data.</text>
</comment>
<dbReference type="Pfam" id="PF01510">
    <property type="entry name" value="Amidase_2"/>
    <property type="match status" value="1"/>
</dbReference>
<gene>
    <name evidence="2" type="ORF">GMD11_01100</name>
    <name evidence="3" type="ORF">GMD18_01095</name>
</gene>
<dbReference type="GO" id="GO:0009253">
    <property type="term" value="P:peptidoglycan catabolic process"/>
    <property type="evidence" value="ECO:0007669"/>
    <property type="project" value="InterPro"/>
</dbReference>
<evidence type="ECO:0000259" key="1">
    <source>
        <dbReference type="Pfam" id="PF01510"/>
    </source>
</evidence>
<dbReference type="Proteomes" id="UP000484547">
    <property type="component" value="Unassembled WGS sequence"/>
</dbReference>
<accession>A0A7X3BUJ3</accession>
<dbReference type="EMBL" id="WNBW01000001">
    <property type="protein sequence ID" value="MTU02995.1"/>
    <property type="molecule type" value="Genomic_DNA"/>
</dbReference>
<proteinExistence type="predicted"/>
<dbReference type="InterPro" id="IPR002502">
    <property type="entry name" value="Amidase_domain"/>
</dbReference>
<evidence type="ECO:0000313" key="3">
    <source>
        <dbReference type="EMBL" id="MTU02995.1"/>
    </source>
</evidence>
<dbReference type="SUPFAM" id="SSF55846">
    <property type="entry name" value="N-acetylmuramoyl-L-alanine amidase-like"/>
    <property type="match status" value="1"/>
</dbReference>
<evidence type="ECO:0000313" key="4">
    <source>
        <dbReference type="Proteomes" id="UP000443070"/>
    </source>
</evidence>
<dbReference type="OrthoDB" id="548109at2"/>
<name>A0A7X3BUJ3_9FIRM</name>
<evidence type="ECO:0000313" key="2">
    <source>
        <dbReference type="EMBL" id="MTT74864.1"/>
    </source>
</evidence>
<reference evidence="4 5" key="1">
    <citation type="journal article" date="2019" name="Nat. Med.">
        <title>A library of human gut bacterial isolates paired with longitudinal multiomics data enables mechanistic microbiome research.</title>
        <authorList>
            <person name="Poyet M."/>
            <person name="Groussin M."/>
            <person name="Gibbons S.M."/>
            <person name="Avila-Pacheco J."/>
            <person name="Jiang X."/>
            <person name="Kearney S.M."/>
            <person name="Perrotta A.R."/>
            <person name="Berdy B."/>
            <person name="Zhao S."/>
            <person name="Lieberman T.D."/>
            <person name="Swanson P.K."/>
            <person name="Smith M."/>
            <person name="Roesemann S."/>
            <person name="Alexander J.E."/>
            <person name="Rich S.A."/>
            <person name="Livny J."/>
            <person name="Vlamakis H."/>
            <person name="Clish C."/>
            <person name="Bullock K."/>
            <person name="Deik A."/>
            <person name="Scott J."/>
            <person name="Pierce K.A."/>
            <person name="Xavier R.J."/>
            <person name="Alm E.J."/>
        </authorList>
    </citation>
    <scope>NUCLEOTIDE SEQUENCE [LARGE SCALE GENOMIC DNA]</scope>
    <source>
        <strain evidence="2 5">BIOML-A13</strain>
        <strain evidence="3 4">BIOML-A3</strain>
    </source>
</reference>
<dbReference type="AlphaFoldDB" id="A0A7X3BUJ3"/>
<dbReference type="RefSeq" id="WP_155163455.1">
    <property type="nucleotide sequence ID" value="NZ_CAKVRS010000001.1"/>
</dbReference>
<dbReference type="EMBL" id="WNBM01000001">
    <property type="protein sequence ID" value="MTT74864.1"/>
    <property type="molecule type" value="Genomic_DNA"/>
</dbReference>